<protein>
    <submittedName>
        <fullName evidence="1">Uncharacterized protein</fullName>
    </submittedName>
</protein>
<sequence length="73" mass="8490">MFYVYVNNKEGRVLLTTRRIRHSQWKLAGAYSQLKAATRQARFIADAREYILEWDAPLPKRTYVTQRGGDAAT</sequence>
<dbReference type="eggNOG" id="arCOG03752">
    <property type="taxonomic scope" value="Archaea"/>
</dbReference>
<dbReference type="STRING" id="698757.Pogu_0793"/>
<dbReference type="HOGENOM" id="CLU_187360_1_0_2"/>
<reference evidence="1 2" key="1">
    <citation type="journal article" date="2012" name="Stand. Genomic Sci.">
        <title>Complete genome sequence of Pyrobaculum oguniense.</title>
        <authorList>
            <person name="Bernick D.L."/>
            <person name="Karplus K."/>
            <person name="Lui L.M."/>
            <person name="Coker J.K."/>
            <person name="Murphy J.N."/>
            <person name="Chan P.P."/>
            <person name="Cozen A.E."/>
            <person name="Lowe T.M."/>
        </authorList>
    </citation>
    <scope>NUCLEOTIDE SEQUENCE [LARGE SCALE GENOMIC DNA]</scope>
    <source>
        <strain evidence="1 2">TE7</strain>
    </source>
</reference>
<proteinExistence type="predicted"/>
<keyword evidence="2" id="KW-1185">Reference proteome</keyword>
<dbReference type="AlphaFoldDB" id="H6Q890"/>
<dbReference type="Proteomes" id="UP000009062">
    <property type="component" value="Chromosome"/>
</dbReference>
<organism evidence="1 2">
    <name type="scientific">Pyrobaculum oguniense (strain DSM 13380 / JCM 10595 / TE7)</name>
    <dbReference type="NCBI Taxonomy" id="698757"/>
    <lineage>
        <taxon>Archaea</taxon>
        <taxon>Thermoproteota</taxon>
        <taxon>Thermoprotei</taxon>
        <taxon>Thermoproteales</taxon>
        <taxon>Thermoproteaceae</taxon>
        <taxon>Pyrobaculum</taxon>
    </lineage>
</organism>
<accession>H6Q890</accession>
<evidence type="ECO:0000313" key="2">
    <source>
        <dbReference type="Proteomes" id="UP000009062"/>
    </source>
</evidence>
<dbReference type="KEGG" id="pog:Pogu_0793"/>
<name>H6Q890_PYROT</name>
<gene>
    <name evidence="1" type="ordered locus">Pogu_0793</name>
</gene>
<dbReference type="EMBL" id="CP003316">
    <property type="protein sequence ID" value="AFA38820.1"/>
    <property type="molecule type" value="Genomic_DNA"/>
</dbReference>
<evidence type="ECO:0000313" key="1">
    <source>
        <dbReference type="EMBL" id="AFA38820.1"/>
    </source>
</evidence>